<keyword evidence="4" id="KW-1185">Reference proteome</keyword>
<sequence length="273" mass="30371">MTKQLLKVIRVSSLLMFLAVSFPQLSNAAPTDSNSKFSAGDRPKSDFPNETLAELEYLESETNQLPSLDNLYITHIPSMAFGGLKIAKEDQEYPALMEKRTKTSSNETYALPHMVGVADLNGKKEGTWKVSVHQEKPFFSQDAGKYLYYSRIRIYGNTVTNSGMPSNQLGSNLTGVKNNQTGGFVQIPVLQPMLSKIPSEGEMDVLKSGTPGFTNKTYSNSIMQSNYQRASYQPNQAIQSSKNEDVKLYISNKDVRLAKNYEANLVWTLTAEP</sequence>
<proteinExistence type="predicted"/>
<feature type="domain" description="WxL" evidence="2">
    <location>
        <begin position="65"/>
        <end position="273"/>
    </location>
</feature>
<feature type="chain" id="PRO_5020977255" description="WxL domain-containing protein" evidence="1">
    <location>
        <begin position="29"/>
        <end position="273"/>
    </location>
</feature>
<dbReference type="Proteomes" id="UP000310506">
    <property type="component" value="Unassembled WGS sequence"/>
</dbReference>
<evidence type="ECO:0000256" key="1">
    <source>
        <dbReference type="SAM" id="SignalP"/>
    </source>
</evidence>
<dbReference type="AlphaFoldDB" id="A0A4V3TVB7"/>
<evidence type="ECO:0000313" key="4">
    <source>
        <dbReference type="Proteomes" id="UP000310506"/>
    </source>
</evidence>
<dbReference type="OrthoDB" id="2180683at2"/>
<protein>
    <recommendedName>
        <fullName evidence="2">WxL domain-containing protein</fullName>
    </recommendedName>
</protein>
<feature type="signal peptide" evidence="1">
    <location>
        <begin position="1"/>
        <end position="28"/>
    </location>
</feature>
<comment type="caution">
    <text evidence="3">The sequence shown here is derived from an EMBL/GenBank/DDBJ whole genome shotgun (WGS) entry which is preliminary data.</text>
</comment>
<dbReference type="EMBL" id="SDGV01000001">
    <property type="protein sequence ID" value="THB62289.1"/>
    <property type="molecule type" value="Genomic_DNA"/>
</dbReference>
<dbReference type="InterPro" id="IPR027994">
    <property type="entry name" value="WxL_dom"/>
</dbReference>
<name>A0A4V3TVB7_9ENTE</name>
<evidence type="ECO:0000259" key="2">
    <source>
        <dbReference type="Pfam" id="PF13731"/>
    </source>
</evidence>
<dbReference type="RefSeq" id="WP_136135675.1">
    <property type="nucleotide sequence ID" value="NZ_SDGV01000001.1"/>
</dbReference>
<organism evidence="3 4">
    <name type="scientific">Vagococcus silagei</name>
    <dbReference type="NCBI Taxonomy" id="2508885"/>
    <lineage>
        <taxon>Bacteria</taxon>
        <taxon>Bacillati</taxon>
        <taxon>Bacillota</taxon>
        <taxon>Bacilli</taxon>
        <taxon>Lactobacillales</taxon>
        <taxon>Enterococcaceae</taxon>
        <taxon>Vagococcus</taxon>
    </lineage>
</organism>
<reference evidence="3 4" key="1">
    <citation type="submission" date="2019-01" db="EMBL/GenBank/DDBJ databases">
        <title>Vagococcus silagei sp. nov. isolated from brewer's grain.</title>
        <authorList>
            <person name="Guu J.-R."/>
        </authorList>
    </citation>
    <scope>NUCLEOTIDE SEQUENCE [LARGE SCALE GENOMIC DNA]</scope>
    <source>
        <strain evidence="3 4">2B-2</strain>
    </source>
</reference>
<keyword evidence="1" id="KW-0732">Signal</keyword>
<dbReference type="Pfam" id="PF13731">
    <property type="entry name" value="WxL"/>
    <property type="match status" value="1"/>
</dbReference>
<evidence type="ECO:0000313" key="3">
    <source>
        <dbReference type="EMBL" id="THB62289.1"/>
    </source>
</evidence>
<accession>A0A4V3TVB7</accession>
<gene>
    <name evidence="3" type="ORF">ESZ54_00295</name>
</gene>